<organism evidence="1 2">
    <name type="scientific">Capsicum annuum</name>
    <name type="common">Capsicum pepper</name>
    <dbReference type="NCBI Taxonomy" id="4072"/>
    <lineage>
        <taxon>Eukaryota</taxon>
        <taxon>Viridiplantae</taxon>
        <taxon>Streptophyta</taxon>
        <taxon>Embryophyta</taxon>
        <taxon>Tracheophyta</taxon>
        <taxon>Spermatophyta</taxon>
        <taxon>Magnoliopsida</taxon>
        <taxon>eudicotyledons</taxon>
        <taxon>Gunneridae</taxon>
        <taxon>Pentapetalae</taxon>
        <taxon>asterids</taxon>
        <taxon>lamiids</taxon>
        <taxon>Solanales</taxon>
        <taxon>Solanaceae</taxon>
        <taxon>Solanoideae</taxon>
        <taxon>Capsiceae</taxon>
        <taxon>Capsicum</taxon>
    </lineage>
</organism>
<sequence>MPWVRTSAESPSSGRYSERKWWYPPQAGGSSHQPLNDRFNMGVDENVVYKDYDKYVQVLLKHMEPSFLYMNDTGVPHRHTLGWMNPLSRRSFNCSFNFLSFDGAILYSGIDMGLVSWIRSILKSIFLSRGTPEMSSGNTSGNSHAIDPDQRVGVFEIDPGLERDGRHIS</sequence>
<keyword evidence="2" id="KW-1185">Reference proteome</keyword>
<dbReference type="AlphaFoldDB" id="A0A2G2ZP18"/>
<dbReference type="Proteomes" id="UP000222542">
    <property type="component" value="Unassembled WGS sequence"/>
</dbReference>
<accession>A0A2G2ZP18</accession>
<evidence type="ECO:0000313" key="1">
    <source>
        <dbReference type="EMBL" id="PHT83695.1"/>
    </source>
</evidence>
<comment type="caution">
    <text evidence="1">The sequence shown here is derived from an EMBL/GenBank/DDBJ whole genome shotgun (WGS) entry which is preliminary data.</text>
</comment>
<reference evidence="1 2" key="2">
    <citation type="journal article" date="2017" name="Genome Biol.">
        <title>New reference genome sequences of hot pepper reveal the massive evolution of plant disease-resistance genes by retroduplication.</title>
        <authorList>
            <person name="Kim S."/>
            <person name="Park J."/>
            <person name="Yeom S.I."/>
            <person name="Kim Y.M."/>
            <person name="Seo E."/>
            <person name="Kim K.T."/>
            <person name="Kim M.S."/>
            <person name="Lee J.M."/>
            <person name="Cheong K."/>
            <person name="Shin H.S."/>
            <person name="Kim S.B."/>
            <person name="Han K."/>
            <person name="Lee J."/>
            <person name="Park M."/>
            <person name="Lee H.A."/>
            <person name="Lee H.Y."/>
            <person name="Lee Y."/>
            <person name="Oh S."/>
            <person name="Lee J.H."/>
            <person name="Choi E."/>
            <person name="Choi E."/>
            <person name="Lee S.E."/>
            <person name="Jeon J."/>
            <person name="Kim H."/>
            <person name="Choi G."/>
            <person name="Song H."/>
            <person name="Lee J."/>
            <person name="Lee S.C."/>
            <person name="Kwon J.K."/>
            <person name="Lee H.Y."/>
            <person name="Koo N."/>
            <person name="Hong Y."/>
            <person name="Kim R.W."/>
            <person name="Kang W.H."/>
            <person name="Huh J.H."/>
            <person name="Kang B.C."/>
            <person name="Yang T.J."/>
            <person name="Lee Y.H."/>
            <person name="Bennetzen J.L."/>
            <person name="Choi D."/>
        </authorList>
    </citation>
    <scope>NUCLEOTIDE SEQUENCE [LARGE SCALE GENOMIC DNA]</scope>
    <source>
        <strain evidence="2">cv. CM334</strain>
    </source>
</reference>
<dbReference type="Gramene" id="PHT83695">
    <property type="protein sequence ID" value="PHT83695"/>
    <property type="gene ID" value="T459_12138"/>
</dbReference>
<evidence type="ECO:0000313" key="2">
    <source>
        <dbReference type="Proteomes" id="UP000222542"/>
    </source>
</evidence>
<proteinExistence type="predicted"/>
<name>A0A2G2ZP18_CAPAN</name>
<dbReference type="EMBL" id="AYRZ02000004">
    <property type="protein sequence ID" value="PHT83695.1"/>
    <property type="molecule type" value="Genomic_DNA"/>
</dbReference>
<gene>
    <name evidence="1" type="ORF">T459_12138</name>
</gene>
<reference evidence="1 2" key="1">
    <citation type="journal article" date="2014" name="Nat. Genet.">
        <title>Genome sequence of the hot pepper provides insights into the evolution of pungency in Capsicum species.</title>
        <authorList>
            <person name="Kim S."/>
            <person name="Park M."/>
            <person name="Yeom S.I."/>
            <person name="Kim Y.M."/>
            <person name="Lee J.M."/>
            <person name="Lee H.A."/>
            <person name="Seo E."/>
            <person name="Choi J."/>
            <person name="Cheong K."/>
            <person name="Kim K.T."/>
            <person name="Jung K."/>
            <person name="Lee G.W."/>
            <person name="Oh S.K."/>
            <person name="Bae C."/>
            <person name="Kim S.B."/>
            <person name="Lee H.Y."/>
            <person name="Kim S.Y."/>
            <person name="Kim M.S."/>
            <person name="Kang B.C."/>
            <person name="Jo Y.D."/>
            <person name="Yang H.B."/>
            <person name="Jeong H.J."/>
            <person name="Kang W.H."/>
            <person name="Kwon J.K."/>
            <person name="Shin C."/>
            <person name="Lim J.Y."/>
            <person name="Park J.H."/>
            <person name="Huh J.H."/>
            <person name="Kim J.S."/>
            <person name="Kim B.D."/>
            <person name="Cohen O."/>
            <person name="Paran I."/>
            <person name="Suh M.C."/>
            <person name="Lee S.B."/>
            <person name="Kim Y.K."/>
            <person name="Shin Y."/>
            <person name="Noh S.J."/>
            <person name="Park J."/>
            <person name="Seo Y.S."/>
            <person name="Kwon S.Y."/>
            <person name="Kim H.A."/>
            <person name="Park J.M."/>
            <person name="Kim H.J."/>
            <person name="Choi S.B."/>
            <person name="Bosland P.W."/>
            <person name="Reeves G."/>
            <person name="Jo S.H."/>
            <person name="Lee B.W."/>
            <person name="Cho H.T."/>
            <person name="Choi H.S."/>
            <person name="Lee M.S."/>
            <person name="Yu Y."/>
            <person name="Do Choi Y."/>
            <person name="Park B.S."/>
            <person name="van Deynze A."/>
            <person name="Ashrafi H."/>
            <person name="Hill T."/>
            <person name="Kim W.T."/>
            <person name="Pai H.S."/>
            <person name="Ahn H.K."/>
            <person name="Yeam I."/>
            <person name="Giovannoni J.J."/>
            <person name="Rose J.K."/>
            <person name="Sorensen I."/>
            <person name="Lee S.J."/>
            <person name="Kim R.W."/>
            <person name="Choi I.Y."/>
            <person name="Choi B.S."/>
            <person name="Lim J.S."/>
            <person name="Lee Y.H."/>
            <person name="Choi D."/>
        </authorList>
    </citation>
    <scope>NUCLEOTIDE SEQUENCE [LARGE SCALE GENOMIC DNA]</scope>
    <source>
        <strain evidence="2">cv. CM334</strain>
    </source>
</reference>
<protein>
    <submittedName>
        <fullName evidence="1">Uncharacterized protein</fullName>
    </submittedName>
</protein>